<evidence type="ECO:0000313" key="1">
    <source>
        <dbReference type="EMBL" id="GBM76057.1"/>
    </source>
</evidence>
<sequence length="160" mass="17682">MILPEVSSVAKGGQLCIDTPRLQHDVYTLVSTGIKFVGLSNSLAKTEIFSCLPSLQLSSELNIVASSITGHSPLQIKERTWAVRDKFGLCSHDRCVCGAKGDPNHCATVCSVTKPFYFTKPSAEDLSTWCVNIVQDKISLTRLMNIMKILLERRHDVIMD</sequence>
<comment type="caution">
    <text evidence="1">The sequence shown here is derived from an EMBL/GenBank/DDBJ whole genome shotgun (WGS) entry which is preliminary data.</text>
</comment>
<organism evidence="1 2">
    <name type="scientific">Araneus ventricosus</name>
    <name type="common">Orbweaver spider</name>
    <name type="synonym">Epeira ventricosa</name>
    <dbReference type="NCBI Taxonomy" id="182803"/>
    <lineage>
        <taxon>Eukaryota</taxon>
        <taxon>Metazoa</taxon>
        <taxon>Ecdysozoa</taxon>
        <taxon>Arthropoda</taxon>
        <taxon>Chelicerata</taxon>
        <taxon>Arachnida</taxon>
        <taxon>Araneae</taxon>
        <taxon>Araneomorphae</taxon>
        <taxon>Entelegynae</taxon>
        <taxon>Araneoidea</taxon>
        <taxon>Araneidae</taxon>
        <taxon>Araneus</taxon>
    </lineage>
</organism>
<dbReference type="Proteomes" id="UP000499080">
    <property type="component" value="Unassembled WGS sequence"/>
</dbReference>
<gene>
    <name evidence="1" type="ORF">AVEN_153308_1</name>
</gene>
<dbReference type="EMBL" id="BGPR01002595">
    <property type="protein sequence ID" value="GBM76057.1"/>
    <property type="molecule type" value="Genomic_DNA"/>
</dbReference>
<accession>A0A4Y2IE88</accession>
<dbReference type="AlphaFoldDB" id="A0A4Y2IE88"/>
<reference evidence="1 2" key="1">
    <citation type="journal article" date="2019" name="Sci. Rep.">
        <title>Orb-weaving spider Araneus ventricosus genome elucidates the spidroin gene catalogue.</title>
        <authorList>
            <person name="Kono N."/>
            <person name="Nakamura H."/>
            <person name="Ohtoshi R."/>
            <person name="Moran D.A.P."/>
            <person name="Shinohara A."/>
            <person name="Yoshida Y."/>
            <person name="Fujiwara M."/>
            <person name="Mori M."/>
            <person name="Tomita M."/>
            <person name="Arakawa K."/>
        </authorList>
    </citation>
    <scope>NUCLEOTIDE SEQUENCE [LARGE SCALE GENOMIC DNA]</scope>
</reference>
<evidence type="ECO:0000313" key="2">
    <source>
        <dbReference type="Proteomes" id="UP000499080"/>
    </source>
</evidence>
<keyword evidence="2" id="KW-1185">Reference proteome</keyword>
<name>A0A4Y2IE88_ARAVE</name>
<proteinExistence type="predicted"/>
<protein>
    <submittedName>
        <fullName evidence="1">Uncharacterized protein</fullName>
    </submittedName>
</protein>